<dbReference type="Gene3D" id="3.30.565.10">
    <property type="entry name" value="Histidine kinase-like ATPase, C-terminal domain"/>
    <property type="match status" value="1"/>
</dbReference>
<dbReference type="InterPro" id="IPR003661">
    <property type="entry name" value="HisK_dim/P_dom"/>
</dbReference>
<name>A0ABY8SX41_9BURK</name>
<dbReference type="PANTHER" id="PTHR43065:SF46">
    <property type="entry name" value="C4-DICARBOXYLATE TRANSPORT SENSOR PROTEIN DCTB"/>
    <property type="match status" value="1"/>
</dbReference>
<dbReference type="Pfam" id="PF02518">
    <property type="entry name" value="HATPase_c"/>
    <property type="match status" value="1"/>
</dbReference>
<dbReference type="SUPFAM" id="SSF55874">
    <property type="entry name" value="ATPase domain of HSP90 chaperone/DNA topoisomerase II/histidine kinase"/>
    <property type="match status" value="1"/>
</dbReference>
<gene>
    <name evidence="14" type="ORF">QMY55_11115</name>
</gene>
<evidence type="ECO:0000256" key="2">
    <source>
        <dbReference type="ARBA" id="ARBA00004651"/>
    </source>
</evidence>
<keyword evidence="8" id="KW-0547">Nucleotide-binding</keyword>
<sequence length="619" mass="68157">MRLLPSRPLNSYLLIALWLAVSVLGGLLAYQGFVKWGLGDARDAGDSRLERYAASLLSEADRFAFVPALVALQPEVQQLLRTPQNRALQRKANQYLETLNSQIGTLNAYVLNRKGHVLAASNWQQPDSFVGEDLSFRPYVQQALKQGKGRYFGIGTIRGEPGYYLTSLWGEGAQQGIAVVKVGLAQLEQFWSHAESPVLVSDENQVVILSNVEAWRFATLQPLDEARRGALEVSLQYNGRVLKPLDWHWQQGPEGFQLLRLPPQAADPQGKSQAGDLFLVQSRPLAGTPWQITVLSPLSRTLQLARSRAWLAAVMTALALLTLQIAVQRRRHQQALEQARQGLEIKVQQRTADLLTANTALQQEVAERIQTEQTLRAAQDELVQAGKMAVLGQLSTEMAHELNQPLTALRTLASNSQRFLERGQTDVAQRNLQRMVELTERMGFMTGQLRNFARKSAGDARAVLVASLLDGAQDVLEVRIARSAAVVVSALTPPDLQVWCDANRVQQVLVNLMANALDAMQGLSQPRLEIDCQASGQWARIIVRDHGPGLSEDARKRLFEPFFTTKSEGLGLGLSLSADIVRASGGSLQASNHPKGGAVFQLLLPMVDTLQVADVRIPL</sequence>
<keyword evidence="9" id="KW-0418">Kinase</keyword>
<dbReference type="Proteomes" id="UP001240697">
    <property type="component" value="Chromosome"/>
</dbReference>
<evidence type="ECO:0000256" key="7">
    <source>
        <dbReference type="ARBA" id="ARBA00022692"/>
    </source>
</evidence>
<dbReference type="SMART" id="SM00388">
    <property type="entry name" value="HisKA"/>
    <property type="match status" value="1"/>
</dbReference>
<keyword evidence="12" id="KW-0902">Two-component regulatory system</keyword>
<organism evidence="14 15">
    <name type="scientific">Comamonas resistens</name>
    <dbReference type="NCBI Taxonomy" id="3046670"/>
    <lineage>
        <taxon>Bacteria</taxon>
        <taxon>Pseudomonadati</taxon>
        <taxon>Pseudomonadota</taxon>
        <taxon>Betaproteobacteria</taxon>
        <taxon>Burkholderiales</taxon>
        <taxon>Comamonadaceae</taxon>
        <taxon>Comamonas</taxon>
    </lineage>
</organism>
<evidence type="ECO:0000256" key="3">
    <source>
        <dbReference type="ARBA" id="ARBA00012438"/>
    </source>
</evidence>
<evidence type="ECO:0000256" key="1">
    <source>
        <dbReference type="ARBA" id="ARBA00000085"/>
    </source>
</evidence>
<dbReference type="InterPro" id="IPR036890">
    <property type="entry name" value="HATPase_C_sf"/>
</dbReference>
<dbReference type="Pfam" id="PF00512">
    <property type="entry name" value="HisKA"/>
    <property type="match status" value="1"/>
</dbReference>
<dbReference type="Gene3D" id="1.10.287.130">
    <property type="match status" value="1"/>
</dbReference>
<dbReference type="InterPro" id="IPR003594">
    <property type="entry name" value="HATPase_dom"/>
</dbReference>
<evidence type="ECO:0000259" key="13">
    <source>
        <dbReference type="PROSITE" id="PS50109"/>
    </source>
</evidence>
<dbReference type="EC" id="2.7.13.3" evidence="3"/>
<dbReference type="PIRSF" id="PIRSF036431">
    <property type="entry name" value="STHK_DctB"/>
    <property type="match status" value="1"/>
</dbReference>
<dbReference type="CDD" id="cd00082">
    <property type="entry name" value="HisKA"/>
    <property type="match status" value="1"/>
</dbReference>
<dbReference type="InterPro" id="IPR005467">
    <property type="entry name" value="His_kinase_dom"/>
</dbReference>
<dbReference type="PRINTS" id="PR00344">
    <property type="entry name" value="BCTRLSENSOR"/>
</dbReference>
<keyword evidence="15" id="KW-1185">Reference proteome</keyword>
<keyword evidence="6" id="KW-0808">Transferase</keyword>
<dbReference type="InterPro" id="IPR029151">
    <property type="entry name" value="Sensor-like_sf"/>
</dbReference>
<keyword evidence="4" id="KW-1003">Cell membrane</keyword>
<dbReference type="InterPro" id="IPR036097">
    <property type="entry name" value="HisK_dim/P_sf"/>
</dbReference>
<evidence type="ECO:0000256" key="11">
    <source>
        <dbReference type="ARBA" id="ARBA00022989"/>
    </source>
</evidence>
<evidence type="ECO:0000256" key="10">
    <source>
        <dbReference type="ARBA" id="ARBA00022840"/>
    </source>
</evidence>
<dbReference type="InterPro" id="IPR017055">
    <property type="entry name" value="Sig_transdc_His_kinase_DctB"/>
</dbReference>
<dbReference type="InterPro" id="IPR004358">
    <property type="entry name" value="Sig_transdc_His_kin-like_C"/>
</dbReference>
<keyword evidence="10 14" id="KW-0067">ATP-binding</keyword>
<keyword evidence="7" id="KW-0812">Transmembrane</keyword>
<dbReference type="SUPFAM" id="SSF103190">
    <property type="entry name" value="Sensory domain-like"/>
    <property type="match status" value="1"/>
</dbReference>
<keyword evidence="11" id="KW-1133">Transmembrane helix</keyword>
<dbReference type="PROSITE" id="PS50109">
    <property type="entry name" value="HIS_KIN"/>
    <property type="match status" value="1"/>
</dbReference>
<evidence type="ECO:0000256" key="12">
    <source>
        <dbReference type="ARBA" id="ARBA00023012"/>
    </source>
</evidence>
<dbReference type="SUPFAM" id="SSF47384">
    <property type="entry name" value="Homodimeric domain of signal transducing histidine kinase"/>
    <property type="match status" value="1"/>
</dbReference>
<evidence type="ECO:0000256" key="9">
    <source>
        <dbReference type="ARBA" id="ARBA00022777"/>
    </source>
</evidence>
<evidence type="ECO:0000256" key="4">
    <source>
        <dbReference type="ARBA" id="ARBA00022475"/>
    </source>
</evidence>
<dbReference type="PANTHER" id="PTHR43065">
    <property type="entry name" value="SENSOR HISTIDINE KINASE"/>
    <property type="match status" value="1"/>
</dbReference>
<protein>
    <recommendedName>
        <fullName evidence="3">histidine kinase</fullName>
        <ecNumber evidence="3">2.7.13.3</ecNumber>
    </recommendedName>
</protein>
<dbReference type="EMBL" id="CP125947">
    <property type="protein sequence ID" value="WHS67618.1"/>
    <property type="molecule type" value="Genomic_DNA"/>
</dbReference>
<dbReference type="Gene3D" id="3.30.450.20">
    <property type="entry name" value="PAS domain"/>
    <property type="match status" value="2"/>
</dbReference>
<dbReference type="GO" id="GO:0005524">
    <property type="term" value="F:ATP binding"/>
    <property type="evidence" value="ECO:0007669"/>
    <property type="project" value="UniProtKB-KW"/>
</dbReference>
<dbReference type="SMART" id="SM00387">
    <property type="entry name" value="HATPase_c"/>
    <property type="match status" value="1"/>
</dbReference>
<evidence type="ECO:0000256" key="8">
    <source>
        <dbReference type="ARBA" id="ARBA00022741"/>
    </source>
</evidence>
<evidence type="ECO:0000313" key="15">
    <source>
        <dbReference type="Proteomes" id="UP001240697"/>
    </source>
</evidence>
<dbReference type="RefSeq" id="WP_283488645.1">
    <property type="nucleotide sequence ID" value="NZ_CP125947.1"/>
</dbReference>
<feature type="domain" description="Histidine kinase" evidence="13">
    <location>
        <begin position="397"/>
        <end position="608"/>
    </location>
</feature>
<keyword evidence="5" id="KW-0597">Phosphoprotein</keyword>
<keyword evidence="11" id="KW-0472">Membrane</keyword>
<proteinExistence type="predicted"/>
<comment type="subcellular location">
    <subcellularLocation>
        <location evidence="2">Cell membrane</location>
        <topology evidence="2">Multi-pass membrane protein</topology>
    </subcellularLocation>
</comment>
<comment type="catalytic activity">
    <reaction evidence="1">
        <text>ATP + protein L-histidine = ADP + protein N-phospho-L-histidine.</text>
        <dbReference type="EC" id="2.7.13.3"/>
    </reaction>
</comment>
<reference evidence="14 15" key="1">
    <citation type="submission" date="2023-05" db="EMBL/GenBank/DDBJ databases">
        <authorList>
            <person name="Yin Y."/>
            <person name="Lu Z."/>
        </authorList>
    </citation>
    <scope>NUCLEOTIDE SEQUENCE [LARGE SCALE GENOMIC DNA]</scope>
    <source>
        <strain evidence="14 15">ZM22</strain>
    </source>
</reference>
<evidence type="ECO:0000256" key="5">
    <source>
        <dbReference type="ARBA" id="ARBA00022553"/>
    </source>
</evidence>
<evidence type="ECO:0000256" key="6">
    <source>
        <dbReference type="ARBA" id="ARBA00022679"/>
    </source>
</evidence>
<evidence type="ECO:0000313" key="14">
    <source>
        <dbReference type="EMBL" id="WHS67618.1"/>
    </source>
</evidence>
<accession>A0ABY8SX41</accession>